<organism evidence="3 4">
    <name type="scientific">Alkaliphilus serpentinus</name>
    <dbReference type="NCBI Taxonomy" id="1482731"/>
    <lineage>
        <taxon>Bacteria</taxon>
        <taxon>Bacillati</taxon>
        <taxon>Bacillota</taxon>
        <taxon>Clostridia</taxon>
        <taxon>Peptostreptococcales</taxon>
        <taxon>Natronincolaceae</taxon>
        <taxon>Alkaliphilus</taxon>
    </lineage>
</organism>
<dbReference type="Proteomes" id="UP000465601">
    <property type="component" value="Unassembled WGS sequence"/>
</dbReference>
<protein>
    <recommendedName>
        <fullName evidence="2">FMN-binding domain-containing protein</fullName>
    </recommendedName>
</protein>
<dbReference type="InterPro" id="IPR012854">
    <property type="entry name" value="Cu_amine_oxidase-like_N"/>
</dbReference>
<feature type="signal peptide" evidence="1">
    <location>
        <begin position="1"/>
        <end position="21"/>
    </location>
</feature>
<evidence type="ECO:0000313" key="4">
    <source>
        <dbReference type="Proteomes" id="UP000465601"/>
    </source>
</evidence>
<dbReference type="AlphaFoldDB" id="A0A833ME34"/>
<proteinExistence type="predicted"/>
<dbReference type="RefSeq" id="WP_151865712.1">
    <property type="nucleotide sequence ID" value="NZ_WBZB01000022.1"/>
</dbReference>
<feature type="domain" description="FMN-binding" evidence="2">
    <location>
        <begin position="176"/>
        <end position="269"/>
    </location>
</feature>
<feature type="chain" id="PRO_5032496722" description="FMN-binding domain-containing protein" evidence="1">
    <location>
        <begin position="22"/>
        <end position="636"/>
    </location>
</feature>
<feature type="domain" description="FMN-binding" evidence="2">
    <location>
        <begin position="533"/>
        <end position="633"/>
    </location>
</feature>
<reference evidence="3 4" key="1">
    <citation type="submission" date="2019-10" db="EMBL/GenBank/DDBJ databases">
        <title>Alkaliphilus serpentinus sp. nov. and Alkaliphilus pronyensis sp. nov., two novel anaerobic alkaliphilic species isolated from the serpentinized-hosted hydrothermal field of the Prony Bay (New Caledonia).</title>
        <authorList>
            <person name="Postec A."/>
        </authorList>
    </citation>
    <scope>NUCLEOTIDE SEQUENCE [LARGE SCALE GENOMIC DNA]</scope>
    <source>
        <strain evidence="3 4">LacT</strain>
    </source>
</reference>
<comment type="caution">
    <text evidence="3">The sequence shown here is derived from an EMBL/GenBank/DDBJ whole genome shotgun (WGS) entry which is preliminary data.</text>
</comment>
<dbReference type="InterPro" id="IPR007329">
    <property type="entry name" value="FMN-bd"/>
</dbReference>
<dbReference type="OrthoDB" id="1937675at2"/>
<dbReference type="Gene3D" id="3.90.1010.20">
    <property type="match status" value="4"/>
</dbReference>
<keyword evidence="1" id="KW-0732">Signal</keyword>
<evidence type="ECO:0000313" key="3">
    <source>
        <dbReference type="EMBL" id="KAB3530227.1"/>
    </source>
</evidence>
<dbReference type="SMART" id="SM00900">
    <property type="entry name" value="FMN_bind"/>
    <property type="match status" value="3"/>
</dbReference>
<dbReference type="EMBL" id="WBZB01000022">
    <property type="protein sequence ID" value="KAB3530227.1"/>
    <property type="molecule type" value="Genomic_DNA"/>
</dbReference>
<feature type="domain" description="FMN-binding" evidence="2">
    <location>
        <begin position="425"/>
        <end position="516"/>
    </location>
</feature>
<sequence length="636" mass="70107">MKKLLAVLLVILMAIPMIAFAADELPTNRPVPNLDPATNYRETPQFTVLFINGENQSLSESLWEGGLAYLPVREVVEKLGLFIKYDAATRSIFVVDSEAAIVTAPAERAAAGSFNLFVNGVMKEVTFEIKDSKSYVSAAELAEALGKYSYEDVRTNSVYYFEADAQMKDGVYTATGLASTNRNRLPKVDITIQDGKITEVVYDEYDIESGLGKSDPAYAYKWDIMLTAIPAFEEDLLAKQNPDLVDVVTTATSSHHKFVELTKKAMAKAMYEATIETTIAGLGGEVVEGYKDGNYRIVGLTDSRGWTSIVDMVIEGGKIVSVNYDSYNAEGANKKNDDGYLTRWITMKADAGIEVDPVAIITEREKQLIDTQDPNLVDVATGATGWGEDLKRFTAGALYHAARADVNFTYADGEYVVKGETDARGYTPEVKLVITNGQISTVEFNDYDAEGLSKRVNPDYLGRWGEKYGIDPLAILQAMEAKIVETQDLSSIDSITGATGWKNSIQELGAKALVDAQEETIYVFIGDATYFSAYYVQLLAIAEGNEVKAIDYVEFQRGNPLAKQHNPSYVGETGRWYTNYKDTSLAGKLPLVVLDEMTNYVMENKTYEIDAVTGATNWGKGYVQLVPRAFEIIENQ</sequence>
<accession>A0A833ME34</accession>
<evidence type="ECO:0000256" key="1">
    <source>
        <dbReference type="SAM" id="SignalP"/>
    </source>
</evidence>
<dbReference type="Gene3D" id="3.30.457.10">
    <property type="entry name" value="Copper amine oxidase-like, N-terminal domain"/>
    <property type="match status" value="1"/>
</dbReference>
<dbReference type="Pfam" id="PF07833">
    <property type="entry name" value="Cu_amine_oxidN1"/>
    <property type="match status" value="1"/>
</dbReference>
<keyword evidence="4" id="KW-1185">Reference proteome</keyword>
<name>A0A833ME34_9FIRM</name>
<dbReference type="InterPro" id="IPR036582">
    <property type="entry name" value="Mao_N_sf"/>
</dbReference>
<dbReference type="GO" id="GO:0010181">
    <property type="term" value="F:FMN binding"/>
    <property type="evidence" value="ECO:0007669"/>
    <property type="project" value="InterPro"/>
</dbReference>
<evidence type="ECO:0000259" key="2">
    <source>
        <dbReference type="SMART" id="SM00900"/>
    </source>
</evidence>
<gene>
    <name evidence="3" type="ORF">F8153_07355</name>
</gene>
<dbReference type="GO" id="GO:0016020">
    <property type="term" value="C:membrane"/>
    <property type="evidence" value="ECO:0007669"/>
    <property type="project" value="InterPro"/>
</dbReference>